<gene>
    <name evidence="6" type="ORF">E8A74_37195</name>
</gene>
<dbReference type="AlphaFoldDB" id="A0A4U1IY98"/>
<keyword evidence="7" id="KW-1185">Reference proteome</keyword>
<dbReference type="EMBL" id="SSMQ01000055">
    <property type="protein sequence ID" value="TKC99542.1"/>
    <property type="molecule type" value="Genomic_DNA"/>
</dbReference>
<proteinExistence type="predicted"/>
<name>A0A4U1IY98_9BACT</name>
<dbReference type="InterPro" id="IPR050109">
    <property type="entry name" value="HTH-type_TetR-like_transc_reg"/>
</dbReference>
<organism evidence="6 7">
    <name type="scientific">Polyangium fumosum</name>
    <dbReference type="NCBI Taxonomy" id="889272"/>
    <lineage>
        <taxon>Bacteria</taxon>
        <taxon>Pseudomonadati</taxon>
        <taxon>Myxococcota</taxon>
        <taxon>Polyangia</taxon>
        <taxon>Polyangiales</taxon>
        <taxon>Polyangiaceae</taxon>
        <taxon>Polyangium</taxon>
    </lineage>
</organism>
<dbReference type="GO" id="GO:0003700">
    <property type="term" value="F:DNA-binding transcription factor activity"/>
    <property type="evidence" value="ECO:0007669"/>
    <property type="project" value="TreeGrafter"/>
</dbReference>
<dbReference type="InterPro" id="IPR036271">
    <property type="entry name" value="Tet_transcr_reg_TetR-rel_C_sf"/>
</dbReference>
<dbReference type="PANTHER" id="PTHR30055:SF151">
    <property type="entry name" value="TRANSCRIPTIONAL REGULATORY PROTEIN"/>
    <property type="match status" value="1"/>
</dbReference>
<evidence type="ECO:0000256" key="4">
    <source>
        <dbReference type="PROSITE-ProRule" id="PRU00335"/>
    </source>
</evidence>
<dbReference type="OrthoDB" id="5419598at2"/>
<dbReference type="InterPro" id="IPR023772">
    <property type="entry name" value="DNA-bd_HTH_TetR-type_CS"/>
</dbReference>
<dbReference type="GO" id="GO:0000976">
    <property type="term" value="F:transcription cis-regulatory region binding"/>
    <property type="evidence" value="ECO:0007669"/>
    <property type="project" value="TreeGrafter"/>
</dbReference>
<dbReference type="InterPro" id="IPR009057">
    <property type="entry name" value="Homeodomain-like_sf"/>
</dbReference>
<evidence type="ECO:0000256" key="1">
    <source>
        <dbReference type="ARBA" id="ARBA00023015"/>
    </source>
</evidence>
<dbReference type="PROSITE" id="PS50977">
    <property type="entry name" value="HTH_TETR_2"/>
    <property type="match status" value="1"/>
</dbReference>
<sequence>MVEEALTAERILEAAEEVLRRFGPAKATVVDVARALGVSHGSVYRHFPSKTALRDAVAERWLTRVSKPLAEVAAEKGPAPERLRRWLGLLFELKRKKARDEPELFATYTNLVADARDVVRVHVETLAMQVARILTDGVEQGEFTLDDPVTSAWAVFHATARFHNPIHASEWSDPGIDAAFEGVWSLLRGGLGAREAPAKARAKPSKK</sequence>
<evidence type="ECO:0000313" key="6">
    <source>
        <dbReference type="EMBL" id="TKC99542.1"/>
    </source>
</evidence>
<dbReference type="SUPFAM" id="SSF46689">
    <property type="entry name" value="Homeodomain-like"/>
    <property type="match status" value="1"/>
</dbReference>
<dbReference type="RefSeq" id="WP_136933849.1">
    <property type="nucleotide sequence ID" value="NZ_SSMQ01000055.1"/>
</dbReference>
<evidence type="ECO:0000256" key="2">
    <source>
        <dbReference type="ARBA" id="ARBA00023125"/>
    </source>
</evidence>
<keyword evidence="3" id="KW-0804">Transcription</keyword>
<comment type="caution">
    <text evidence="6">The sequence shown here is derived from an EMBL/GenBank/DDBJ whole genome shotgun (WGS) entry which is preliminary data.</text>
</comment>
<dbReference type="Pfam" id="PF17935">
    <property type="entry name" value="TetR_C_27"/>
    <property type="match status" value="1"/>
</dbReference>
<evidence type="ECO:0000259" key="5">
    <source>
        <dbReference type="PROSITE" id="PS50977"/>
    </source>
</evidence>
<protein>
    <submittedName>
        <fullName evidence="6">TetR/AcrR family transcriptional regulator</fullName>
    </submittedName>
</protein>
<accession>A0A4U1IY98</accession>
<feature type="domain" description="HTH tetR-type" evidence="5">
    <location>
        <begin position="5"/>
        <end position="65"/>
    </location>
</feature>
<dbReference type="Pfam" id="PF00440">
    <property type="entry name" value="TetR_N"/>
    <property type="match status" value="1"/>
</dbReference>
<reference evidence="6 7" key="1">
    <citation type="submission" date="2019-04" db="EMBL/GenBank/DDBJ databases">
        <authorList>
            <person name="Li Y."/>
            <person name="Wang J."/>
        </authorList>
    </citation>
    <scope>NUCLEOTIDE SEQUENCE [LARGE SCALE GENOMIC DNA]</scope>
    <source>
        <strain evidence="6 7">DSM 14668</strain>
    </source>
</reference>
<dbReference type="InterPro" id="IPR041478">
    <property type="entry name" value="TetR_C_27"/>
</dbReference>
<evidence type="ECO:0000313" key="7">
    <source>
        <dbReference type="Proteomes" id="UP000309215"/>
    </source>
</evidence>
<dbReference type="SUPFAM" id="SSF48498">
    <property type="entry name" value="Tetracyclin repressor-like, C-terminal domain"/>
    <property type="match status" value="1"/>
</dbReference>
<evidence type="ECO:0000256" key="3">
    <source>
        <dbReference type="ARBA" id="ARBA00023163"/>
    </source>
</evidence>
<dbReference type="PRINTS" id="PR00455">
    <property type="entry name" value="HTHTETR"/>
</dbReference>
<dbReference type="Proteomes" id="UP000309215">
    <property type="component" value="Unassembled WGS sequence"/>
</dbReference>
<keyword evidence="1" id="KW-0805">Transcription regulation</keyword>
<dbReference type="InterPro" id="IPR001647">
    <property type="entry name" value="HTH_TetR"/>
</dbReference>
<keyword evidence="2 4" id="KW-0238">DNA-binding</keyword>
<feature type="DNA-binding region" description="H-T-H motif" evidence="4">
    <location>
        <begin position="28"/>
        <end position="47"/>
    </location>
</feature>
<dbReference type="Gene3D" id="1.10.357.10">
    <property type="entry name" value="Tetracycline Repressor, domain 2"/>
    <property type="match status" value="1"/>
</dbReference>
<dbReference type="PANTHER" id="PTHR30055">
    <property type="entry name" value="HTH-TYPE TRANSCRIPTIONAL REGULATOR RUTR"/>
    <property type="match status" value="1"/>
</dbReference>
<dbReference type="PROSITE" id="PS01081">
    <property type="entry name" value="HTH_TETR_1"/>
    <property type="match status" value="1"/>
</dbReference>